<dbReference type="PROSITE" id="PS50106">
    <property type="entry name" value="PDZ"/>
    <property type="match status" value="1"/>
</dbReference>
<dbReference type="FunFam" id="2.30.42.10:FF:000063">
    <property type="entry name" value="Peptidase, S41 family"/>
    <property type="match status" value="1"/>
</dbReference>
<dbReference type="Pfam" id="PF17820">
    <property type="entry name" value="PDZ_6"/>
    <property type="match status" value="1"/>
</dbReference>
<dbReference type="Gene3D" id="3.30.750.44">
    <property type="match status" value="1"/>
</dbReference>
<evidence type="ECO:0000259" key="7">
    <source>
        <dbReference type="PROSITE" id="PS50106"/>
    </source>
</evidence>
<evidence type="ECO:0000256" key="6">
    <source>
        <dbReference type="SAM" id="SignalP"/>
    </source>
</evidence>
<dbReference type="PANTHER" id="PTHR32060">
    <property type="entry name" value="TAIL-SPECIFIC PROTEASE"/>
    <property type="match status" value="1"/>
</dbReference>
<dbReference type="InterPro" id="IPR041489">
    <property type="entry name" value="PDZ_6"/>
</dbReference>
<dbReference type="AlphaFoldDB" id="A0A543Q533"/>
<keyword evidence="6" id="KW-0732">Signal</keyword>
<dbReference type="InterPro" id="IPR055210">
    <property type="entry name" value="CtpA/B_N"/>
</dbReference>
<dbReference type="GO" id="GO:0030288">
    <property type="term" value="C:outer membrane-bounded periplasmic space"/>
    <property type="evidence" value="ECO:0007669"/>
    <property type="project" value="TreeGrafter"/>
</dbReference>
<evidence type="ECO:0000313" key="8">
    <source>
        <dbReference type="EMBL" id="TQN51430.1"/>
    </source>
</evidence>
<sequence>MIPLNRILPRPAGTWLKLSVLLVLGLGSSYAGSAYADADQNNIPLGQIQTLSQVFEIVKSNYVDPTSDKKLMTGAISGMVSALDPHSAYLTPKEFKEMQVVTDGKFGGLGIEVTGDHGVLKVVAPIDGTPAAKAGVEPGDLIVKIDGKALQGIGLQKTVDMMRGKPGTQVTLTILRPHQNQPIHLTLTRAIIKVQSVRSAMLAPDYGYIRISQFQENTGRETRQAVEQLEKAAHGHLKGLILDLRNNPGGVLGAGVETADTFLNKGLIVYTKGRTPDSDMRFTAHGPDYLHGAPMIVLINGGSASAAEIVTGALKDDHRALVMGQRSFGKGSVQTVIPLSNGGALKLTTALYYTPAGCSIQSQGIVPNVEIQPANPQLRAMDEDLLKESELQGVLKAPDTCSKVKPQYTITAPASKPALVTAKTSSGSVSEEAMEAASVLKPNLGKDYVLREALAILEKQAVPVDENGHSVQEVIPLSVASGQ</sequence>
<reference evidence="8 9" key="1">
    <citation type="submission" date="2019-03" db="EMBL/GenBank/DDBJ databases">
        <title>New insights into Acidothiobacillus thiooxidans sulfur metabolism through coupled gene expression, solution geochemistry, microscopy and spectroscopy analyses.</title>
        <authorList>
            <person name="Camacho D."/>
            <person name="Frazao R."/>
            <person name="Fouillen A."/>
            <person name="Nanci A."/>
            <person name="Lang B.F."/>
            <person name="Apte S.C."/>
            <person name="Baron C."/>
            <person name="Warren L.A."/>
        </authorList>
    </citation>
    <scope>NUCLEOTIDE SEQUENCE [LARGE SCALE GENOMIC DNA]</scope>
    <source>
        <strain evidence="8 9">ATCC 19377</strain>
    </source>
</reference>
<feature type="signal peptide" evidence="6">
    <location>
        <begin position="1"/>
        <end position="36"/>
    </location>
</feature>
<comment type="similarity">
    <text evidence="1 5">Belongs to the peptidase S41A family.</text>
</comment>
<protein>
    <submittedName>
        <fullName evidence="8">Carboxy-terminal-processing protease</fullName>
        <ecNumber evidence="8">3.4.21.102</ecNumber>
    </submittedName>
</protein>
<dbReference type="Gene3D" id="3.90.226.10">
    <property type="entry name" value="2-enoyl-CoA Hydratase, Chain A, domain 1"/>
    <property type="match status" value="1"/>
</dbReference>
<keyword evidence="4 5" id="KW-0720">Serine protease</keyword>
<dbReference type="CDD" id="cd06782">
    <property type="entry name" value="cpPDZ_CPP-like"/>
    <property type="match status" value="1"/>
</dbReference>
<evidence type="ECO:0000256" key="4">
    <source>
        <dbReference type="ARBA" id="ARBA00022825"/>
    </source>
</evidence>
<dbReference type="Gene3D" id="2.30.42.10">
    <property type="match status" value="1"/>
</dbReference>
<dbReference type="RefSeq" id="WP_142087419.1">
    <property type="nucleotide sequence ID" value="NZ_SZUV01000001.1"/>
</dbReference>
<dbReference type="Pfam" id="PF03572">
    <property type="entry name" value="Peptidase_S41"/>
    <property type="match status" value="1"/>
</dbReference>
<feature type="domain" description="PDZ" evidence="7">
    <location>
        <begin position="97"/>
        <end position="163"/>
    </location>
</feature>
<dbReference type="NCBIfam" id="TIGR00225">
    <property type="entry name" value="prc"/>
    <property type="match status" value="1"/>
</dbReference>
<gene>
    <name evidence="8" type="primary">ctpA</name>
    <name evidence="8" type="ORF">DLNHIDIE_01303</name>
</gene>
<dbReference type="InterPro" id="IPR029045">
    <property type="entry name" value="ClpP/crotonase-like_dom_sf"/>
</dbReference>
<dbReference type="Pfam" id="PF22694">
    <property type="entry name" value="CtpB_N-like"/>
    <property type="match status" value="1"/>
</dbReference>
<dbReference type="EC" id="3.4.21.102" evidence="8"/>
<evidence type="ECO:0000313" key="9">
    <source>
        <dbReference type="Proteomes" id="UP000315403"/>
    </source>
</evidence>
<dbReference type="InterPro" id="IPR005151">
    <property type="entry name" value="Tail-specific_protease"/>
</dbReference>
<dbReference type="Proteomes" id="UP000315403">
    <property type="component" value="Unassembled WGS sequence"/>
</dbReference>
<evidence type="ECO:0000256" key="5">
    <source>
        <dbReference type="RuleBase" id="RU004404"/>
    </source>
</evidence>
<dbReference type="GO" id="GO:0006508">
    <property type="term" value="P:proteolysis"/>
    <property type="evidence" value="ECO:0007669"/>
    <property type="project" value="UniProtKB-KW"/>
</dbReference>
<dbReference type="InterPro" id="IPR004447">
    <property type="entry name" value="Peptidase_S41A"/>
</dbReference>
<dbReference type="FunFam" id="3.90.226.10:FF:000029">
    <property type="entry name" value="Peptidase, S41 family"/>
    <property type="match status" value="1"/>
</dbReference>
<evidence type="ECO:0000256" key="3">
    <source>
        <dbReference type="ARBA" id="ARBA00022801"/>
    </source>
</evidence>
<keyword evidence="2 5" id="KW-0645">Protease</keyword>
<name>A0A543Q533_ACITH</name>
<dbReference type="SMART" id="SM00245">
    <property type="entry name" value="TSPc"/>
    <property type="match status" value="1"/>
</dbReference>
<dbReference type="InterPro" id="IPR036034">
    <property type="entry name" value="PDZ_sf"/>
</dbReference>
<dbReference type="SUPFAM" id="SSF52096">
    <property type="entry name" value="ClpP/crotonase"/>
    <property type="match status" value="1"/>
</dbReference>
<feature type="chain" id="PRO_5022065552" evidence="6">
    <location>
        <begin position="37"/>
        <end position="483"/>
    </location>
</feature>
<dbReference type="GO" id="GO:0004252">
    <property type="term" value="F:serine-type endopeptidase activity"/>
    <property type="evidence" value="ECO:0007669"/>
    <property type="project" value="UniProtKB-EC"/>
</dbReference>
<dbReference type="CDD" id="cd07560">
    <property type="entry name" value="Peptidase_S41_CPP"/>
    <property type="match status" value="1"/>
</dbReference>
<evidence type="ECO:0000256" key="1">
    <source>
        <dbReference type="ARBA" id="ARBA00009179"/>
    </source>
</evidence>
<accession>A0A543Q533</accession>
<evidence type="ECO:0000256" key="2">
    <source>
        <dbReference type="ARBA" id="ARBA00022670"/>
    </source>
</evidence>
<dbReference type="SMART" id="SM00228">
    <property type="entry name" value="PDZ"/>
    <property type="match status" value="1"/>
</dbReference>
<keyword evidence="3 5" id="KW-0378">Hydrolase</keyword>
<dbReference type="SUPFAM" id="SSF50156">
    <property type="entry name" value="PDZ domain-like"/>
    <property type="match status" value="1"/>
</dbReference>
<dbReference type="EMBL" id="SZUV01000001">
    <property type="protein sequence ID" value="TQN51430.1"/>
    <property type="molecule type" value="Genomic_DNA"/>
</dbReference>
<dbReference type="PANTHER" id="PTHR32060:SF30">
    <property type="entry name" value="CARBOXY-TERMINAL PROCESSING PROTEASE CTPA"/>
    <property type="match status" value="1"/>
</dbReference>
<comment type="caution">
    <text evidence="8">The sequence shown here is derived from an EMBL/GenBank/DDBJ whole genome shotgun (WGS) entry which is preliminary data.</text>
</comment>
<proteinExistence type="inferred from homology"/>
<dbReference type="GO" id="GO:0007165">
    <property type="term" value="P:signal transduction"/>
    <property type="evidence" value="ECO:0007669"/>
    <property type="project" value="TreeGrafter"/>
</dbReference>
<dbReference type="InterPro" id="IPR001478">
    <property type="entry name" value="PDZ"/>
</dbReference>
<organism evidence="8 9">
    <name type="scientific">Acidithiobacillus thiooxidans ATCC 19377</name>
    <dbReference type="NCBI Taxonomy" id="637390"/>
    <lineage>
        <taxon>Bacteria</taxon>
        <taxon>Pseudomonadati</taxon>
        <taxon>Pseudomonadota</taxon>
        <taxon>Acidithiobacillia</taxon>
        <taxon>Acidithiobacillales</taxon>
        <taxon>Acidithiobacillaceae</taxon>
        <taxon>Acidithiobacillus</taxon>
    </lineage>
</organism>